<feature type="transmembrane region" description="Helical" evidence="8">
    <location>
        <begin position="768"/>
        <end position="799"/>
    </location>
</feature>
<keyword evidence="6" id="KW-0175">Coiled coil</keyword>
<dbReference type="AlphaFoldDB" id="A0A3E4QSC7"/>
<evidence type="ECO:0000256" key="1">
    <source>
        <dbReference type="ARBA" id="ARBA00004651"/>
    </source>
</evidence>
<dbReference type="InterPro" id="IPR038766">
    <property type="entry name" value="Membrane_comp_ABC_pdt"/>
</dbReference>
<keyword evidence="4 8" id="KW-1133">Transmembrane helix</keyword>
<dbReference type="Proteomes" id="UP000260943">
    <property type="component" value="Unassembled WGS sequence"/>
</dbReference>
<feature type="transmembrane region" description="Helical" evidence="8">
    <location>
        <begin position="21"/>
        <end position="39"/>
    </location>
</feature>
<feature type="region of interest" description="Disordered" evidence="7">
    <location>
        <begin position="267"/>
        <end position="287"/>
    </location>
</feature>
<dbReference type="InterPro" id="IPR003838">
    <property type="entry name" value="ABC3_permease_C"/>
</dbReference>
<feature type="transmembrane region" description="Helical" evidence="8">
    <location>
        <begin position="1117"/>
        <end position="1137"/>
    </location>
</feature>
<keyword evidence="3 8" id="KW-0812">Transmembrane</keyword>
<protein>
    <submittedName>
        <fullName evidence="10">ABC transporter permease</fullName>
    </submittedName>
</protein>
<evidence type="ECO:0000256" key="7">
    <source>
        <dbReference type="SAM" id="MobiDB-lite"/>
    </source>
</evidence>
<feature type="transmembrane region" description="Helical" evidence="8">
    <location>
        <begin position="819"/>
        <end position="840"/>
    </location>
</feature>
<dbReference type="EMBL" id="QSRJ01000006">
    <property type="protein sequence ID" value="RGL10090.1"/>
    <property type="molecule type" value="Genomic_DNA"/>
</dbReference>
<dbReference type="Pfam" id="PF02687">
    <property type="entry name" value="FtsX"/>
    <property type="match status" value="2"/>
</dbReference>
<feature type="domain" description="ABC3 transporter permease C-terminal" evidence="9">
    <location>
        <begin position="1121"/>
        <end position="1227"/>
    </location>
</feature>
<reference evidence="10 11" key="1">
    <citation type="submission" date="2018-08" db="EMBL/GenBank/DDBJ databases">
        <title>A genome reference for cultivated species of the human gut microbiota.</title>
        <authorList>
            <person name="Zou Y."/>
            <person name="Xue W."/>
            <person name="Luo G."/>
        </authorList>
    </citation>
    <scope>NUCLEOTIDE SEQUENCE [LARGE SCALE GENOMIC DNA]</scope>
    <source>
        <strain evidence="10 11">TF08-14</strain>
    </source>
</reference>
<feature type="transmembrane region" description="Helical" evidence="8">
    <location>
        <begin position="1170"/>
        <end position="1189"/>
    </location>
</feature>
<feature type="transmembrane region" description="Helical" evidence="8">
    <location>
        <begin position="719"/>
        <end position="740"/>
    </location>
</feature>
<evidence type="ECO:0000259" key="9">
    <source>
        <dbReference type="Pfam" id="PF02687"/>
    </source>
</evidence>
<feature type="coiled-coil region" evidence="6">
    <location>
        <begin position="382"/>
        <end position="423"/>
    </location>
</feature>
<evidence type="ECO:0000256" key="5">
    <source>
        <dbReference type="ARBA" id="ARBA00023136"/>
    </source>
</evidence>
<sequence>MSRPSAFATDVRRTITGNLKRFISIFIICALGAAMLVGLKAACDDLRLTADSYYDDQNLFDISVQSTLGLTQGDIDALANLDDVDAAEGSYTETAYTQVDGSSEKVDLKALSGRGFNQPQVVEGELPQAADEVAVTTKYADAAGKGVGDTLTFFSKGERSSSTSTAAGSGDAADADEESGEIFKRGTYTITAVVRDAMDVNSDTSTMGFRTASSTKYAFFLTRDAVEDPNVFTIAYLSVAGARELPSYSAAYEDLIAKVKDEAEQIREDREDARTSAVKDEAMDKVDKAEREAREKLDDAADKIGEAQRTLNGGWDQLAAGKDEYSLQEKLALSQLDSAKKQIEQGYAQLASAKAELDSSEKTVADGLAQLAAGEAQLDDAQAQANAQIAAARAELESKQADLQHQKQRIDDAAAQIKAMLEQMGAAAYWPEDLWNTVCTQVDEEQSAAAVEKLVQMINTQMQAYGEQSTAQLKSAIEQLNQQLEGPLAQIDQLEGQIEQLDPQQPGYEEAKARLEAARDAIAEQIAPARLQLSELQTQYDQALIQIEEQTKTYVGLVQGRAAVTLAEPRIAGGFVELDQQQSYADSQFAAQREQLAATRSQLEAASAQIAAGRAQIEASRRQLDSSAATFETERTSALQKLQDARAVLESSELELKDGQAELDASRDEYNEQRADAEREIDDAREEVRDMEGAVWYIQDRGALPSYASVDSDASSIEAIATVFPVIFFTVAVLISLTTVTRMVEEDRGLIGLYKALGYSRARIQSKYLIYSATACIAGGIAGDALGFLALPAIIFTIFKTMYALPPFQFHFDLGSALLGVALFAVGIVGATFVACRQVLKETPASLMRPKAPRAGARILLERITPIWKRLGFLNKVTARNLFRYKKRFFMTVFGIAGCTALLICGLGIRDTVISLKPRQYGEAGVVRYDLMAVTADDDYAAARDELLDADEVDELLGLRIDSVTAEFGGVRESVQIMVVPDGTDLSSYLKMESLDGRALTVPAGSALITKNAEQVLGFALGDSVTLQDSSLRQGEVRIEDIVLNYLGNFVFMDQSTYRDAFGQDAAPNAFLALLSGDDGAQIAFADELAADDLFMTVSSTARIANDFSESFKIIDVVVYVVTVMAAALAFAVVFTLSTTNISERERELATIKVLGFRRREVYRYINKETVILTLVGIVAGFPLGYAITRALTVILRMPSLYFDTLVELPTYAIAAAMSLLFTLIINAITNRSLDRVDMVGALKSAE</sequence>
<accession>A0A3E4QSC7</accession>
<feature type="transmembrane region" description="Helical" evidence="8">
    <location>
        <begin position="1209"/>
        <end position="1229"/>
    </location>
</feature>
<evidence type="ECO:0000256" key="2">
    <source>
        <dbReference type="ARBA" id="ARBA00022475"/>
    </source>
</evidence>
<evidence type="ECO:0000313" key="10">
    <source>
        <dbReference type="EMBL" id="RGL10090.1"/>
    </source>
</evidence>
<evidence type="ECO:0000256" key="6">
    <source>
        <dbReference type="SAM" id="Coils"/>
    </source>
</evidence>
<comment type="caution">
    <text evidence="10">The sequence shown here is derived from an EMBL/GenBank/DDBJ whole genome shotgun (WGS) entry which is preliminary data.</text>
</comment>
<dbReference type="PANTHER" id="PTHR30287">
    <property type="entry name" value="MEMBRANE COMPONENT OF PREDICTED ABC SUPERFAMILY METABOLITE UPTAKE TRANSPORTER"/>
    <property type="match status" value="1"/>
</dbReference>
<keyword evidence="5 8" id="KW-0472">Membrane</keyword>
<evidence type="ECO:0000256" key="8">
    <source>
        <dbReference type="SAM" id="Phobius"/>
    </source>
</evidence>
<dbReference type="RefSeq" id="WP_117679592.1">
    <property type="nucleotide sequence ID" value="NZ_QSRJ01000006.1"/>
</dbReference>
<evidence type="ECO:0000256" key="4">
    <source>
        <dbReference type="ARBA" id="ARBA00022989"/>
    </source>
</evidence>
<organism evidence="10 11">
    <name type="scientific">Collinsella tanakaei</name>
    <dbReference type="NCBI Taxonomy" id="626935"/>
    <lineage>
        <taxon>Bacteria</taxon>
        <taxon>Bacillati</taxon>
        <taxon>Actinomycetota</taxon>
        <taxon>Coriobacteriia</taxon>
        <taxon>Coriobacteriales</taxon>
        <taxon>Coriobacteriaceae</taxon>
        <taxon>Collinsella</taxon>
    </lineage>
</organism>
<feature type="domain" description="ABC3 transporter permease C-terminal" evidence="9">
    <location>
        <begin position="723"/>
        <end position="842"/>
    </location>
</feature>
<evidence type="ECO:0000256" key="3">
    <source>
        <dbReference type="ARBA" id="ARBA00022692"/>
    </source>
</evidence>
<feature type="coiled-coil region" evidence="6">
    <location>
        <begin position="589"/>
        <end position="694"/>
    </location>
</feature>
<dbReference type="PANTHER" id="PTHR30287:SF1">
    <property type="entry name" value="INNER MEMBRANE PROTEIN"/>
    <property type="match status" value="1"/>
</dbReference>
<evidence type="ECO:0000313" key="11">
    <source>
        <dbReference type="Proteomes" id="UP000260943"/>
    </source>
</evidence>
<feature type="region of interest" description="Disordered" evidence="7">
    <location>
        <begin position="157"/>
        <end position="178"/>
    </location>
</feature>
<name>A0A3E4QSC7_9ACTN</name>
<keyword evidence="2" id="KW-1003">Cell membrane</keyword>
<feature type="transmembrane region" description="Helical" evidence="8">
    <location>
        <begin position="889"/>
        <end position="909"/>
    </location>
</feature>
<proteinExistence type="predicted"/>
<feature type="compositionally biased region" description="Low complexity" evidence="7">
    <location>
        <begin position="160"/>
        <end position="172"/>
    </location>
</feature>
<gene>
    <name evidence="10" type="ORF">DXC81_05745</name>
</gene>
<comment type="subcellular location">
    <subcellularLocation>
        <location evidence="1">Cell membrane</location>
        <topology evidence="1">Multi-pass membrane protein</topology>
    </subcellularLocation>
</comment>
<dbReference type="GO" id="GO:0005886">
    <property type="term" value="C:plasma membrane"/>
    <property type="evidence" value="ECO:0007669"/>
    <property type="project" value="UniProtKB-SubCell"/>
</dbReference>